<evidence type="ECO:0000256" key="1">
    <source>
        <dbReference type="ARBA" id="ARBA00037947"/>
    </source>
</evidence>
<dbReference type="OrthoDB" id="1403797at2759"/>
<comment type="similarity">
    <text evidence="1">Belongs to the HEM-1/HEM-2 family.</text>
</comment>
<feature type="region of interest" description="Disordered" evidence="2">
    <location>
        <begin position="1"/>
        <end position="30"/>
    </location>
</feature>
<gene>
    <name evidence="3" type="ORF">CTI12_AA567560</name>
</gene>
<feature type="compositionally biased region" description="Polar residues" evidence="2">
    <location>
        <begin position="8"/>
        <end position="20"/>
    </location>
</feature>
<evidence type="ECO:0000313" key="3">
    <source>
        <dbReference type="EMBL" id="PWA39901.1"/>
    </source>
</evidence>
<organism evidence="3 4">
    <name type="scientific">Artemisia annua</name>
    <name type="common">Sweet wormwood</name>
    <dbReference type="NCBI Taxonomy" id="35608"/>
    <lineage>
        <taxon>Eukaryota</taxon>
        <taxon>Viridiplantae</taxon>
        <taxon>Streptophyta</taxon>
        <taxon>Embryophyta</taxon>
        <taxon>Tracheophyta</taxon>
        <taxon>Spermatophyta</taxon>
        <taxon>Magnoliopsida</taxon>
        <taxon>eudicotyledons</taxon>
        <taxon>Gunneridae</taxon>
        <taxon>Pentapetalae</taxon>
        <taxon>asterids</taxon>
        <taxon>campanulids</taxon>
        <taxon>Asterales</taxon>
        <taxon>Asteraceae</taxon>
        <taxon>Asteroideae</taxon>
        <taxon>Anthemideae</taxon>
        <taxon>Artemisiinae</taxon>
        <taxon>Artemisia</taxon>
    </lineage>
</organism>
<protein>
    <submittedName>
        <fullName evidence="3">Nck-associated protein 1</fullName>
    </submittedName>
</protein>
<dbReference type="GO" id="GO:0030866">
    <property type="term" value="P:cortical actin cytoskeleton organization"/>
    <property type="evidence" value="ECO:0007669"/>
    <property type="project" value="TreeGrafter"/>
</dbReference>
<dbReference type="PANTHER" id="PTHR12093">
    <property type="entry name" value="NCK-ASSOCIATED PROTEIN 1"/>
    <property type="match status" value="1"/>
</dbReference>
<proteinExistence type="inferred from homology"/>
<keyword evidence="4" id="KW-1185">Reference proteome</keyword>
<dbReference type="STRING" id="35608.A0A2U1KT30"/>
<evidence type="ECO:0000256" key="2">
    <source>
        <dbReference type="SAM" id="MobiDB-lite"/>
    </source>
</evidence>
<dbReference type="EMBL" id="PKPP01014219">
    <property type="protein sequence ID" value="PWA39901.1"/>
    <property type="molecule type" value="Genomic_DNA"/>
</dbReference>
<evidence type="ECO:0000313" key="4">
    <source>
        <dbReference type="Proteomes" id="UP000245207"/>
    </source>
</evidence>
<dbReference type="PANTHER" id="PTHR12093:SF10">
    <property type="entry name" value="MEMBRANE-ASSOCIATED PROTEIN HEM"/>
    <property type="match status" value="1"/>
</dbReference>
<dbReference type="GO" id="GO:0030031">
    <property type="term" value="P:cell projection assembly"/>
    <property type="evidence" value="ECO:0007669"/>
    <property type="project" value="TreeGrafter"/>
</dbReference>
<reference evidence="3 4" key="1">
    <citation type="journal article" date="2018" name="Mol. Plant">
        <title>The genome of Artemisia annua provides insight into the evolution of Asteraceae family and artemisinin biosynthesis.</title>
        <authorList>
            <person name="Shen Q."/>
            <person name="Zhang L."/>
            <person name="Liao Z."/>
            <person name="Wang S."/>
            <person name="Yan T."/>
            <person name="Shi P."/>
            <person name="Liu M."/>
            <person name="Fu X."/>
            <person name="Pan Q."/>
            <person name="Wang Y."/>
            <person name="Lv Z."/>
            <person name="Lu X."/>
            <person name="Zhang F."/>
            <person name="Jiang W."/>
            <person name="Ma Y."/>
            <person name="Chen M."/>
            <person name="Hao X."/>
            <person name="Li L."/>
            <person name="Tang Y."/>
            <person name="Lv G."/>
            <person name="Zhou Y."/>
            <person name="Sun X."/>
            <person name="Brodelius P.E."/>
            <person name="Rose J.K.C."/>
            <person name="Tang K."/>
        </authorList>
    </citation>
    <scope>NUCLEOTIDE SEQUENCE [LARGE SCALE GENOMIC DNA]</scope>
    <source>
        <strain evidence="4">cv. Huhao1</strain>
        <tissue evidence="3">Leaf</tissue>
    </source>
</reference>
<dbReference type="Proteomes" id="UP000245207">
    <property type="component" value="Unassembled WGS sequence"/>
</dbReference>
<dbReference type="GO" id="GO:0016477">
    <property type="term" value="P:cell migration"/>
    <property type="evidence" value="ECO:0007669"/>
    <property type="project" value="TreeGrafter"/>
</dbReference>
<dbReference type="GO" id="GO:0000902">
    <property type="term" value="P:cell morphogenesis"/>
    <property type="evidence" value="ECO:0007669"/>
    <property type="project" value="TreeGrafter"/>
</dbReference>
<dbReference type="AlphaFoldDB" id="A0A2U1KT30"/>
<dbReference type="InterPro" id="IPR019137">
    <property type="entry name" value="Nck-associated_protein-1"/>
</dbReference>
<dbReference type="GO" id="GO:0031209">
    <property type="term" value="C:SCAR complex"/>
    <property type="evidence" value="ECO:0007669"/>
    <property type="project" value="TreeGrafter"/>
</dbReference>
<name>A0A2U1KT30_ARTAN</name>
<sequence>MQMPKSRLNLSTQEALSTSPRAREVEGPSRWSEYLSQELATPMTSRTSRNNGSEVSFQLPGVSHKGLNMQWVYQLTQVAQGLMAKIYRLNQILDYPDSVGHAYSEAFWKAGVFPNCPKICILLSKKFPEHHSKLQLERVDKVALDALNDQAEVHLQSLEPWIQVWSLLY</sequence>
<comment type="caution">
    <text evidence="3">The sequence shown here is derived from an EMBL/GenBank/DDBJ whole genome shotgun (WGS) entry which is preliminary data.</text>
</comment>
<accession>A0A2U1KT30</accession>